<sequence length="88" mass="9777">MEAHGGVDGAAMDAAWWLAFQVAAMEAAGVNRCREEGGSCGGALLLQWLSALLFVLQVRVDLWWTRIWCRFELLRFTGLEDGDGEDLF</sequence>
<dbReference type="AlphaFoldDB" id="A0A4D6LYG1"/>
<reference evidence="1 2" key="1">
    <citation type="submission" date="2019-04" db="EMBL/GenBank/DDBJ databases">
        <title>An improved genome assembly and genetic linkage map for asparagus bean, Vigna unguiculata ssp. sesquipedialis.</title>
        <authorList>
            <person name="Xia Q."/>
            <person name="Zhang R."/>
            <person name="Dong Y."/>
        </authorList>
    </citation>
    <scope>NUCLEOTIDE SEQUENCE [LARGE SCALE GENOMIC DNA]</scope>
    <source>
        <tissue evidence="1">Leaf</tissue>
    </source>
</reference>
<name>A0A4D6LYG1_VIGUN</name>
<protein>
    <submittedName>
        <fullName evidence="1">Uncharacterized protein</fullName>
    </submittedName>
</protein>
<dbReference type="EMBL" id="CP039349">
    <property type="protein sequence ID" value="QCD93368.1"/>
    <property type="molecule type" value="Genomic_DNA"/>
</dbReference>
<proteinExistence type="predicted"/>
<evidence type="ECO:0000313" key="1">
    <source>
        <dbReference type="EMBL" id="QCD93368.1"/>
    </source>
</evidence>
<evidence type="ECO:0000313" key="2">
    <source>
        <dbReference type="Proteomes" id="UP000501690"/>
    </source>
</evidence>
<keyword evidence="2" id="KW-1185">Reference proteome</keyword>
<organism evidence="1 2">
    <name type="scientific">Vigna unguiculata</name>
    <name type="common">Cowpea</name>
    <dbReference type="NCBI Taxonomy" id="3917"/>
    <lineage>
        <taxon>Eukaryota</taxon>
        <taxon>Viridiplantae</taxon>
        <taxon>Streptophyta</taxon>
        <taxon>Embryophyta</taxon>
        <taxon>Tracheophyta</taxon>
        <taxon>Spermatophyta</taxon>
        <taxon>Magnoliopsida</taxon>
        <taxon>eudicotyledons</taxon>
        <taxon>Gunneridae</taxon>
        <taxon>Pentapetalae</taxon>
        <taxon>rosids</taxon>
        <taxon>fabids</taxon>
        <taxon>Fabales</taxon>
        <taxon>Fabaceae</taxon>
        <taxon>Papilionoideae</taxon>
        <taxon>50 kb inversion clade</taxon>
        <taxon>NPAAA clade</taxon>
        <taxon>indigoferoid/millettioid clade</taxon>
        <taxon>Phaseoleae</taxon>
        <taxon>Vigna</taxon>
    </lineage>
</organism>
<gene>
    <name evidence="1" type="ORF">DEO72_LG5g1443</name>
</gene>
<dbReference type="Proteomes" id="UP000501690">
    <property type="component" value="Linkage Group LG5"/>
</dbReference>
<accession>A0A4D6LYG1</accession>